<dbReference type="AlphaFoldDB" id="A0A8J8M9P7"/>
<dbReference type="GO" id="GO:0009424">
    <property type="term" value="C:bacterial-type flagellum hook"/>
    <property type="evidence" value="ECO:0007669"/>
    <property type="project" value="UniProtKB-UniRule"/>
</dbReference>
<feature type="domain" description="Flagellar hook-associated protein 2 C-terminal" evidence="7">
    <location>
        <begin position="227"/>
        <end position="485"/>
    </location>
</feature>
<proteinExistence type="inferred from homology"/>
<feature type="coiled-coil region" evidence="5">
    <location>
        <begin position="441"/>
        <end position="468"/>
    </location>
</feature>
<dbReference type="InterPro" id="IPR003481">
    <property type="entry name" value="FliD_N"/>
</dbReference>
<dbReference type="RefSeq" id="WP_212693117.1">
    <property type="nucleotide sequence ID" value="NZ_CP058561.1"/>
</dbReference>
<dbReference type="PANTHER" id="PTHR30288">
    <property type="entry name" value="FLAGELLAR CAP/ASSEMBLY PROTEIN FLID"/>
    <property type="match status" value="1"/>
</dbReference>
<dbReference type="GO" id="GO:0007155">
    <property type="term" value="P:cell adhesion"/>
    <property type="evidence" value="ECO:0007669"/>
    <property type="project" value="InterPro"/>
</dbReference>
<keyword evidence="8" id="KW-0966">Cell projection</keyword>
<dbReference type="InterPro" id="IPR010809">
    <property type="entry name" value="FliD_C"/>
</dbReference>
<keyword evidence="8" id="KW-0282">Flagellum</keyword>
<dbReference type="PANTHER" id="PTHR30288:SF0">
    <property type="entry name" value="FLAGELLAR HOOK-ASSOCIATED PROTEIN 2"/>
    <property type="match status" value="1"/>
</dbReference>
<comment type="subcellular location">
    <subcellularLocation>
        <location evidence="5">Secreted</location>
    </subcellularLocation>
    <subcellularLocation>
        <location evidence="5">Bacterial flagellum</location>
    </subcellularLocation>
</comment>
<dbReference type="Proteomes" id="UP000677305">
    <property type="component" value="Chromosome"/>
</dbReference>
<organism evidence="8 9">
    <name type="scientific">Vallitalea guaymasensis</name>
    <dbReference type="NCBI Taxonomy" id="1185412"/>
    <lineage>
        <taxon>Bacteria</taxon>
        <taxon>Bacillati</taxon>
        <taxon>Bacillota</taxon>
        <taxon>Clostridia</taxon>
        <taxon>Lachnospirales</taxon>
        <taxon>Vallitaleaceae</taxon>
        <taxon>Vallitalea</taxon>
    </lineage>
</organism>
<dbReference type="EMBL" id="CP058561">
    <property type="protein sequence ID" value="QUH28967.1"/>
    <property type="molecule type" value="Genomic_DNA"/>
</dbReference>
<evidence type="ECO:0000259" key="6">
    <source>
        <dbReference type="Pfam" id="PF02465"/>
    </source>
</evidence>
<evidence type="ECO:0000256" key="4">
    <source>
        <dbReference type="ARBA" id="ARBA00023143"/>
    </source>
</evidence>
<comment type="similarity">
    <text evidence="1 5">Belongs to the FliD family.</text>
</comment>
<sequence>MAVKFSGLASGLDTDNIIKELMKAERMKVDKVKKQKTKLEWRKDIWKEMNKKLYSFYTKQVYNLRSKGTFMKKTTVSSNDSIISAKANVNAAEGTHTLTVTQLAKASFLTGDKITKDKDNNDIDVEASTKISELLDFGADTEKMISITTQKNGGTPVEITIGKDDTMAQIVYNIKKAVEDVNISFDSNFDRVMMSSKNQGEDVKLQVGGDANLIKALGLEGKVGTDGENSIFTYNGTELVSDSNEITVNGLTLTLKAKGDVNITVNQDTQAMYDNVKDFITEYNKILVEINEKLGADRVVGYEPLTQDEKKAMSEDDIKLWEQKIKDSLLRRDDILTSLVDSMRSIVGSSSGVDTSGLDYRYLSELGIVTGKYTEKGILHIDGDEDDTLYAAKTNKLKEAIEQDPEKVADLLNAIGDKLYSKMQEKMKSTEISSAFTFFNDKQMDNQIDDYKDRITVLEDKLTSIEERYYRQFTAMEKAIQMMNSQSASLASMLGGSQ</sequence>
<evidence type="ECO:0000313" key="8">
    <source>
        <dbReference type="EMBL" id="QUH28967.1"/>
    </source>
</evidence>
<keyword evidence="4 5" id="KW-0975">Bacterial flagellum</keyword>
<protein>
    <recommendedName>
        <fullName evidence="5">Flagellar hook-associated protein 2</fullName>
        <shortName evidence="5">HAP2</shortName>
    </recommendedName>
    <alternativeName>
        <fullName evidence="5">Flagellar cap protein</fullName>
    </alternativeName>
</protein>
<accession>A0A8J8M9P7</accession>
<dbReference type="InterPro" id="IPR040026">
    <property type="entry name" value="FliD"/>
</dbReference>
<evidence type="ECO:0000259" key="7">
    <source>
        <dbReference type="Pfam" id="PF07195"/>
    </source>
</evidence>
<dbReference type="Pfam" id="PF02465">
    <property type="entry name" value="FliD_N"/>
    <property type="match status" value="1"/>
</dbReference>
<keyword evidence="9" id="KW-1185">Reference proteome</keyword>
<evidence type="ECO:0000256" key="1">
    <source>
        <dbReference type="ARBA" id="ARBA00009764"/>
    </source>
</evidence>
<dbReference type="KEGG" id="vgu:HYG85_08545"/>
<dbReference type="GO" id="GO:0009421">
    <property type="term" value="C:bacterial-type flagellum filament cap"/>
    <property type="evidence" value="ECO:0007669"/>
    <property type="project" value="InterPro"/>
</dbReference>
<keyword evidence="8" id="KW-0969">Cilium</keyword>
<evidence type="ECO:0000256" key="3">
    <source>
        <dbReference type="ARBA" id="ARBA00023054"/>
    </source>
</evidence>
<comment type="function">
    <text evidence="5">Required for morphogenesis and for the elongation of the flagellar filament by facilitating polymerization of the flagellin monomers at the tip of growing filament. Forms a capping structure, which prevents flagellin subunits (transported through the central channel of the flagellum) from leaking out without polymerization at the distal end.</text>
</comment>
<gene>
    <name evidence="8" type="primary">fliD</name>
    <name evidence="8" type="ORF">HYG85_08545</name>
</gene>
<name>A0A8J8M9P7_9FIRM</name>
<keyword evidence="3 5" id="KW-0175">Coiled coil</keyword>
<comment type="subunit">
    <text evidence="2 5">Homopentamer.</text>
</comment>
<dbReference type="GO" id="GO:0005576">
    <property type="term" value="C:extracellular region"/>
    <property type="evidence" value="ECO:0007669"/>
    <property type="project" value="UniProtKB-SubCell"/>
</dbReference>
<keyword evidence="5" id="KW-0964">Secreted</keyword>
<dbReference type="GO" id="GO:0071973">
    <property type="term" value="P:bacterial-type flagellum-dependent cell motility"/>
    <property type="evidence" value="ECO:0007669"/>
    <property type="project" value="TreeGrafter"/>
</dbReference>
<evidence type="ECO:0000256" key="2">
    <source>
        <dbReference type="ARBA" id="ARBA00011255"/>
    </source>
</evidence>
<feature type="domain" description="Flagellar hook-associated protein 2 N-terminal" evidence="6">
    <location>
        <begin position="10"/>
        <end position="106"/>
    </location>
</feature>
<dbReference type="Pfam" id="PF07195">
    <property type="entry name" value="FliD_C"/>
    <property type="match status" value="1"/>
</dbReference>
<evidence type="ECO:0000313" key="9">
    <source>
        <dbReference type="Proteomes" id="UP000677305"/>
    </source>
</evidence>
<reference evidence="8 9" key="1">
    <citation type="submission" date="2020-07" db="EMBL/GenBank/DDBJ databases">
        <title>Vallitalea guaymasensis genome.</title>
        <authorList>
            <person name="Postec A."/>
        </authorList>
    </citation>
    <scope>NUCLEOTIDE SEQUENCE [LARGE SCALE GENOMIC DNA]</scope>
    <source>
        <strain evidence="8 9">Ra1766G1</strain>
    </source>
</reference>
<evidence type="ECO:0000256" key="5">
    <source>
        <dbReference type="RuleBase" id="RU362066"/>
    </source>
</evidence>